<feature type="transmembrane region" description="Helical" evidence="12">
    <location>
        <begin position="339"/>
        <end position="359"/>
    </location>
</feature>
<evidence type="ECO:0000256" key="11">
    <source>
        <dbReference type="ARBA" id="ARBA00023136"/>
    </source>
</evidence>
<dbReference type="PANTHER" id="PTHR30365">
    <property type="entry name" value="CYTOCHROME D UBIQUINOL OXIDASE"/>
    <property type="match status" value="1"/>
</dbReference>
<reference evidence="15" key="1">
    <citation type="submission" date="2009-09" db="EMBL/GenBank/DDBJ databases">
        <title>The complete genome of Nakamurella multipartita DSM 44233.</title>
        <authorList>
            <consortium name="US DOE Joint Genome Institute (JGI-PGF)"/>
            <person name="Lucas S."/>
            <person name="Copeland A."/>
            <person name="Lapidus A."/>
            <person name="Glavina del Rio T."/>
            <person name="Dalin E."/>
            <person name="Tice H."/>
            <person name="Bruce D."/>
            <person name="Goodwin L."/>
            <person name="Pitluck S."/>
            <person name="Kyrpides N."/>
            <person name="Mavromatis K."/>
            <person name="Ivanova N."/>
            <person name="Ovchinnikova G."/>
            <person name="Sims D."/>
            <person name="Meincke L."/>
            <person name="Brettin T."/>
            <person name="Detter J.C."/>
            <person name="Han C."/>
            <person name="Larimer F."/>
            <person name="Land M."/>
            <person name="Hauser L."/>
            <person name="Markowitz V."/>
            <person name="Cheng J.-F."/>
            <person name="Hugenholtz P."/>
            <person name="Woyke T."/>
            <person name="Wu D."/>
            <person name="Klenk H.-P."/>
            <person name="Eisen J.A."/>
        </authorList>
    </citation>
    <scope>NUCLEOTIDE SEQUENCE [LARGE SCALE GENOMIC DNA]</scope>
    <source>
        <strain evidence="15">ATCC 700099 / DSM 44233 / CIP 104796 / JCM 9543 / NBRC 105858 / Y-104</strain>
    </source>
</reference>
<feature type="transmembrane region" description="Helical" evidence="12">
    <location>
        <begin position="180"/>
        <end position="204"/>
    </location>
</feature>
<dbReference type="GO" id="GO:0009055">
    <property type="term" value="F:electron transfer activity"/>
    <property type="evidence" value="ECO:0007669"/>
    <property type="project" value="UniProtKB-UniRule"/>
</dbReference>
<proteinExistence type="inferred from homology"/>
<keyword evidence="5 12" id="KW-0349">Heme</keyword>
<keyword evidence="7 12" id="KW-0479">Metal-binding</keyword>
<reference evidence="14 15" key="2">
    <citation type="journal article" date="2010" name="Stand. Genomic Sci.">
        <title>Complete genome sequence of Nakamurella multipartita type strain (Y-104).</title>
        <authorList>
            <person name="Tice H."/>
            <person name="Mayilraj S."/>
            <person name="Sims D."/>
            <person name="Lapidus A."/>
            <person name="Nolan M."/>
            <person name="Lucas S."/>
            <person name="Glavina Del Rio T."/>
            <person name="Copeland A."/>
            <person name="Cheng J.F."/>
            <person name="Meincke L."/>
            <person name="Bruce D."/>
            <person name="Goodwin L."/>
            <person name="Pitluck S."/>
            <person name="Ivanova N."/>
            <person name="Mavromatis K."/>
            <person name="Ovchinnikova G."/>
            <person name="Pati A."/>
            <person name="Chen A."/>
            <person name="Palaniappan K."/>
            <person name="Land M."/>
            <person name="Hauser L."/>
            <person name="Chang Y.J."/>
            <person name="Jeffries C.D."/>
            <person name="Detter J.C."/>
            <person name="Brettin T."/>
            <person name="Rohde M."/>
            <person name="Goker M."/>
            <person name="Bristow J."/>
            <person name="Eisen J.A."/>
            <person name="Markowitz V."/>
            <person name="Hugenholtz P."/>
            <person name="Kyrpides N.C."/>
            <person name="Klenk H.P."/>
            <person name="Chen F."/>
        </authorList>
    </citation>
    <scope>NUCLEOTIDE SEQUENCE [LARGE SCALE GENOMIC DNA]</scope>
    <source>
        <strain evidence="15">ATCC 700099 / DSM 44233 / CIP 104796 / JCM 9543 / NBRC 105858 / Y-104</strain>
    </source>
</reference>
<evidence type="ECO:0000256" key="9">
    <source>
        <dbReference type="ARBA" id="ARBA00022989"/>
    </source>
</evidence>
<dbReference type="PIRSF" id="PIRSF006446">
    <property type="entry name" value="Cyt_quinol_oxidase_1"/>
    <property type="match status" value="1"/>
</dbReference>
<evidence type="ECO:0000256" key="12">
    <source>
        <dbReference type="PIRNR" id="PIRNR006446"/>
    </source>
</evidence>
<keyword evidence="8 12" id="KW-0249">Electron transport</keyword>
<dbReference type="GO" id="GO:0046872">
    <property type="term" value="F:metal ion binding"/>
    <property type="evidence" value="ECO:0007669"/>
    <property type="project" value="UniProtKB-UniRule"/>
</dbReference>
<evidence type="ECO:0000256" key="8">
    <source>
        <dbReference type="ARBA" id="ARBA00022982"/>
    </source>
</evidence>
<dbReference type="eggNOG" id="COG1271">
    <property type="taxonomic scope" value="Bacteria"/>
</dbReference>
<accession>C8XGQ0</accession>
<keyword evidence="6 12" id="KW-0812">Transmembrane</keyword>
<evidence type="ECO:0000256" key="3">
    <source>
        <dbReference type="ARBA" id="ARBA00022448"/>
    </source>
</evidence>
<dbReference type="Pfam" id="PF01654">
    <property type="entry name" value="Cyt_bd_oxida_I"/>
    <property type="match status" value="1"/>
</dbReference>
<evidence type="ECO:0000313" key="14">
    <source>
        <dbReference type="EMBL" id="ACV78233.1"/>
    </source>
</evidence>
<keyword evidence="4 12" id="KW-1003">Cell membrane</keyword>
<dbReference type="AlphaFoldDB" id="C8XGQ0"/>
<comment type="subcellular location">
    <subcellularLocation>
        <location evidence="1">Cell membrane</location>
        <topology evidence="1">Multi-pass membrane protein</topology>
    </subcellularLocation>
</comment>
<evidence type="ECO:0000256" key="1">
    <source>
        <dbReference type="ARBA" id="ARBA00004651"/>
    </source>
</evidence>
<keyword evidence="15" id="KW-1185">Reference proteome</keyword>
<feature type="transmembrane region" description="Helical" evidence="12">
    <location>
        <begin position="225"/>
        <end position="246"/>
    </location>
</feature>
<dbReference type="EMBL" id="CP001737">
    <property type="protein sequence ID" value="ACV78233.1"/>
    <property type="molecule type" value="Genomic_DNA"/>
</dbReference>
<feature type="transmembrane region" description="Helical" evidence="12">
    <location>
        <begin position="91"/>
        <end position="115"/>
    </location>
</feature>
<evidence type="ECO:0000256" key="4">
    <source>
        <dbReference type="ARBA" id="ARBA00022475"/>
    </source>
</evidence>
<evidence type="ECO:0000256" key="2">
    <source>
        <dbReference type="ARBA" id="ARBA00009819"/>
    </source>
</evidence>
<dbReference type="GO" id="GO:0005886">
    <property type="term" value="C:plasma membrane"/>
    <property type="evidence" value="ECO:0007669"/>
    <property type="project" value="UniProtKB-SubCell"/>
</dbReference>
<sequence>MDQLDLARLQFATTSVYHFFFVPITMGMAILVAVLHTRWFRRGTPELKRVLRFFGGLMLISISVGVVTGLVQEFQFGLNWSAYSRFVGDVFGAPLAMEGLAAFFLESTFLGLWLFGFNVLPRRVHLLTAWMVALGACLSALFIIAANSWMQNPRGYTINPDTGRAQLTSIGDVFTNPVFIWGYLHVLLVALIFGGGMLLAVSAWQLRRRATTDGTVAEFTGTAKLGLTALLIGTVLQFHVGGQLGINETSYQPMKIAAAEANWQTCQPCSFSMLQIGGWTADDPPTKIIEIPHLLSLLATGTWNGEVQGLTPLNEQYQQQYGPGEYVPNVFIQYWSMRVMAYLATLVALFGVWGIWLWWRKKLATARVFLWIASWIMITPFLMSTAGWFLTESGRQPWVVQGLMLTKDGLSGSGSAGQIVVSLSIVVVLYTTIGVIAAILMLRHARQPLPAEPLTPDRPADAAEPTPSLTY</sequence>
<dbReference type="Proteomes" id="UP000002218">
    <property type="component" value="Chromosome"/>
</dbReference>
<dbReference type="STRING" id="479431.Namu_1843"/>
<dbReference type="GO" id="GO:0019646">
    <property type="term" value="P:aerobic electron transport chain"/>
    <property type="evidence" value="ECO:0007669"/>
    <property type="project" value="InterPro"/>
</dbReference>
<feature type="transmembrane region" description="Helical" evidence="12">
    <location>
        <begin position="127"/>
        <end position="150"/>
    </location>
</feature>
<dbReference type="OrthoDB" id="9807042at2"/>
<feature type="transmembrane region" description="Helical" evidence="12">
    <location>
        <begin position="368"/>
        <end position="390"/>
    </location>
</feature>
<dbReference type="InParanoid" id="C8XGQ0"/>
<dbReference type="InterPro" id="IPR002585">
    <property type="entry name" value="Cyt-d_ubiquinol_oxidase_su_1"/>
</dbReference>
<keyword evidence="9 12" id="KW-1133">Transmembrane helix</keyword>
<dbReference type="PANTHER" id="PTHR30365:SF15">
    <property type="entry name" value="CYTOCHROME BD UBIQUINOL OXIDASE SUBUNIT 1"/>
    <property type="match status" value="1"/>
</dbReference>
<gene>
    <name evidence="14" type="ordered locus">Namu_1843</name>
</gene>
<evidence type="ECO:0000256" key="10">
    <source>
        <dbReference type="ARBA" id="ARBA00023004"/>
    </source>
</evidence>
<evidence type="ECO:0000256" key="5">
    <source>
        <dbReference type="ARBA" id="ARBA00022617"/>
    </source>
</evidence>
<dbReference type="KEGG" id="nml:Namu_1843"/>
<dbReference type="GO" id="GO:0020037">
    <property type="term" value="F:heme binding"/>
    <property type="evidence" value="ECO:0007669"/>
    <property type="project" value="TreeGrafter"/>
</dbReference>
<dbReference type="GO" id="GO:0070069">
    <property type="term" value="C:cytochrome complex"/>
    <property type="evidence" value="ECO:0007669"/>
    <property type="project" value="UniProtKB-UniRule"/>
</dbReference>
<organism evidence="14 15">
    <name type="scientific">Nakamurella multipartita (strain ATCC 700099 / DSM 44233 / CIP 104796 / JCM 9543 / NBRC 105858 / Y-104)</name>
    <name type="common">Microsphaera multipartita</name>
    <dbReference type="NCBI Taxonomy" id="479431"/>
    <lineage>
        <taxon>Bacteria</taxon>
        <taxon>Bacillati</taxon>
        <taxon>Actinomycetota</taxon>
        <taxon>Actinomycetes</taxon>
        <taxon>Nakamurellales</taxon>
        <taxon>Nakamurellaceae</taxon>
        <taxon>Nakamurella</taxon>
    </lineage>
</organism>
<dbReference type="RefSeq" id="WP_015747135.1">
    <property type="nucleotide sequence ID" value="NC_013235.1"/>
</dbReference>
<keyword evidence="10 12" id="KW-0408">Iron</keyword>
<feature type="transmembrane region" description="Helical" evidence="12">
    <location>
        <begin position="16"/>
        <end position="38"/>
    </location>
</feature>
<keyword evidence="3 12" id="KW-0813">Transport</keyword>
<evidence type="ECO:0000256" key="6">
    <source>
        <dbReference type="ARBA" id="ARBA00022692"/>
    </source>
</evidence>
<comment type="similarity">
    <text evidence="2 12">Belongs to the cytochrome ubiquinol oxidase subunit 1 family.</text>
</comment>
<evidence type="ECO:0000256" key="7">
    <source>
        <dbReference type="ARBA" id="ARBA00022723"/>
    </source>
</evidence>
<feature type="transmembrane region" description="Helical" evidence="12">
    <location>
        <begin position="419"/>
        <end position="442"/>
    </location>
</feature>
<dbReference type="HOGENOM" id="CLU_030555_3_3_11"/>
<evidence type="ECO:0000256" key="13">
    <source>
        <dbReference type="SAM" id="MobiDB-lite"/>
    </source>
</evidence>
<feature type="region of interest" description="Disordered" evidence="13">
    <location>
        <begin position="452"/>
        <end position="471"/>
    </location>
</feature>
<feature type="transmembrane region" description="Helical" evidence="12">
    <location>
        <begin position="50"/>
        <end position="71"/>
    </location>
</feature>
<keyword evidence="11 12" id="KW-0472">Membrane</keyword>
<name>C8XGQ0_NAKMY</name>
<dbReference type="GO" id="GO:0016682">
    <property type="term" value="F:oxidoreductase activity, acting on diphenols and related substances as donors, oxygen as acceptor"/>
    <property type="evidence" value="ECO:0007669"/>
    <property type="project" value="TreeGrafter"/>
</dbReference>
<protein>
    <submittedName>
        <fullName evidence="14">Cytochrome bd ubiquinol oxidase subunit I</fullName>
    </submittedName>
</protein>
<evidence type="ECO:0000313" key="15">
    <source>
        <dbReference type="Proteomes" id="UP000002218"/>
    </source>
</evidence>